<gene>
    <name evidence="2" type="ORF">Zmor_017835</name>
</gene>
<comment type="caution">
    <text evidence="2">The sequence shown here is derived from an EMBL/GenBank/DDBJ whole genome shotgun (WGS) entry which is preliminary data.</text>
</comment>
<dbReference type="GO" id="GO:0016020">
    <property type="term" value="C:membrane"/>
    <property type="evidence" value="ECO:0007669"/>
    <property type="project" value="TreeGrafter"/>
</dbReference>
<evidence type="ECO:0000313" key="3">
    <source>
        <dbReference type="Proteomes" id="UP001168821"/>
    </source>
</evidence>
<name>A0AA38I9I9_9CUCU</name>
<reference evidence="2" key="1">
    <citation type="journal article" date="2023" name="G3 (Bethesda)">
        <title>Whole genome assemblies of Zophobas morio and Tenebrio molitor.</title>
        <authorList>
            <person name="Kaur S."/>
            <person name="Stinson S.A."/>
            <person name="diCenzo G.C."/>
        </authorList>
    </citation>
    <scope>NUCLEOTIDE SEQUENCE</scope>
    <source>
        <strain evidence="2">QUZm001</strain>
    </source>
</reference>
<keyword evidence="3" id="KW-1185">Reference proteome</keyword>
<evidence type="ECO:0000259" key="1">
    <source>
        <dbReference type="Pfam" id="PF00650"/>
    </source>
</evidence>
<dbReference type="GO" id="GO:1902936">
    <property type="term" value="F:phosphatidylinositol bisphosphate binding"/>
    <property type="evidence" value="ECO:0007669"/>
    <property type="project" value="TreeGrafter"/>
</dbReference>
<dbReference type="Pfam" id="PF00650">
    <property type="entry name" value="CRAL_TRIO"/>
    <property type="match status" value="1"/>
</dbReference>
<sequence length="204" mass="23338">MELILVDVESQYAKDKNLKKEDVEALLDWVNKQPHLPKINELQAIAFLHSCYYRNEAAKVTIDYFFTVKTTSDMFRNRDPLSAPVQNAFRTTLCSTLSKKTPEGYVVFFFKLLDTNPSNFNFENIIRFADMVNTLERFQCGISTGHVLLLDLAGLSLGHIARVGPLSLKTFLFYLQEALPVRLKKIHVYNAGQFVNTLMNLVKP</sequence>
<dbReference type="InterPro" id="IPR036865">
    <property type="entry name" value="CRAL-TRIO_dom_sf"/>
</dbReference>
<proteinExistence type="predicted"/>
<dbReference type="PANTHER" id="PTHR10174">
    <property type="entry name" value="ALPHA-TOCOPHEROL TRANSFER PROTEIN-RELATED"/>
    <property type="match status" value="1"/>
</dbReference>
<organism evidence="2 3">
    <name type="scientific">Zophobas morio</name>
    <dbReference type="NCBI Taxonomy" id="2755281"/>
    <lineage>
        <taxon>Eukaryota</taxon>
        <taxon>Metazoa</taxon>
        <taxon>Ecdysozoa</taxon>
        <taxon>Arthropoda</taxon>
        <taxon>Hexapoda</taxon>
        <taxon>Insecta</taxon>
        <taxon>Pterygota</taxon>
        <taxon>Neoptera</taxon>
        <taxon>Endopterygota</taxon>
        <taxon>Coleoptera</taxon>
        <taxon>Polyphaga</taxon>
        <taxon>Cucujiformia</taxon>
        <taxon>Tenebrionidae</taxon>
        <taxon>Zophobas</taxon>
    </lineage>
</organism>
<dbReference type="Gene3D" id="3.40.525.10">
    <property type="entry name" value="CRAL-TRIO lipid binding domain"/>
    <property type="match status" value="1"/>
</dbReference>
<dbReference type="SUPFAM" id="SSF46938">
    <property type="entry name" value="CRAL/TRIO N-terminal domain"/>
    <property type="match status" value="1"/>
</dbReference>
<dbReference type="PANTHER" id="PTHR10174:SF213">
    <property type="entry name" value="CRAL-TRIO DOMAIN-CONTAINING PROTEIN"/>
    <property type="match status" value="1"/>
</dbReference>
<dbReference type="InterPro" id="IPR036273">
    <property type="entry name" value="CRAL/TRIO_N_dom_sf"/>
</dbReference>
<dbReference type="InterPro" id="IPR001251">
    <property type="entry name" value="CRAL-TRIO_dom"/>
</dbReference>
<dbReference type="Proteomes" id="UP001168821">
    <property type="component" value="Unassembled WGS sequence"/>
</dbReference>
<evidence type="ECO:0000313" key="2">
    <source>
        <dbReference type="EMBL" id="KAJ3651827.1"/>
    </source>
</evidence>
<dbReference type="AlphaFoldDB" id="A0AA38I9I9"/>
<feature type="domain" description="CRAL-TRIO" evidence="1">
    <location>
        <begin position="93"/>
        <end position="204"/>
    </location>
</feature>
<accession>A0AA38I9I9</accession>
<dbReference type="EMBL" id="JALNTZ010000005">
    <property type="protein sequence ID" value="KAJ3651827.1"/>
    <property type="molecule type" value="Genomic_DNA"/>
</dbReference>
<dbReference type="SUPFAM" id="SSF52087">
    <property type="entry name" value="CRAL/TRIO domain"/>
    <property type="match status" value="1"/>
</dbReference>
<protein>
    <recommendedName>
        <fullName evidence="1">CRAL-TRIO domain-containing protein</fullName>
    </recommendedName>
</protein>